<dbReference type="InterPro" id="IPR036465">
    <property type="entry name" value="vWFA_dom_sf"/>
</dbReference>
<dbReference type="Gene3D" id="3.40.50.410">
    <property type="entry name" value="von Willebrand factor, type A domain"/>
    <property type="match status" value="1"/>
</dbReference>
<proteinExistence type="predicted"/>
<gene>
    <name evidence="3" type="ORF">GSLYS_00008205001</name>
</gene>
<dbReference type="EMBL" id="CAXITT010000165">
    <property type="protein sequence ID" value="CAL1534245.1"/>
    <property type="molecule type" value="Genomic_DNA"/>
</dbReference>
<accession>A0AAV2HJP9</accession>
<organism evidence="3 4">
    <name type="scientific">Lymnaea stagnalis</name>
    <name type="common">Great pond snail</name>
    <name type="synonym">Helix stagnalis</name>
    <dbReference type="NCBI Taxonomy" id="6523"/>
    <lineage>
        <taxon>Eukaryota</taxon>
        <taxon>Metazoa</taxon>
        <taxon>Spiralia</taxon>
        <taxon>Lophotrochozoa</taxon>
        <taxon>Mollusca</taxon>
        <taxon>Gastropoda</taxon>
        <taxon>Heterobranchia</taxon>
        <taxon>Euthyneura</taxon>
        <taxon>Panpulmonata</taxon>
        <taxon>Hygrophila</taxon>
        <taxon>Lymnaeoidea</taxon>
        <taxon>Lymnaeidae</taxon>
        <taxon>Lymnaea</taxon>
    </lineage>
</organism>
<name>A0AAV2HJP9_LYMST</name>
<dbReference type="SMART" id="SM00327">
    <property type="entry name" value="VWA"/>
    <property type="match status" value="1"/>
</dbReference>
<feature type="domain" description="VWFA" evidence="2">
    <location>
        <begin position="33"/>
        <end position="208"/>
    </location>
</feature>
<evidence type="ECO:0000313" key="3">
    <source>
        <dbReference type="EMBL" id="CAL1534245.1"/>
    </source>
</evidence>
<keyword evidence="1" id="KW-0732">Signal</keyword>
<dbReference type="Proteomes" id="UP001497497">
    <property type="component" value="Unassembled WGS sequence"/>
</dbReference>
<dbReference type="CDD" id="cd01450">
    <property type="entry name" value="vWFA_subfamily_ECM"/>
    <property type="match status" value="1"/>
</dbReference>
<feature type="signal peptide" evidence="1">
    <location>
        <begin position="1"/>
        <end position="19"/>
    </location>
</feature>
<dbReference type="InterPro" id="IPR050525">
    <property type="entry name" value="ECM_Assembly_Org"/>
</dbReference>
<evidence type="ECO:0000259" key="2">
    <source>
        <dbReference type="PROSITE" id="PS50234"/>
    </source>
</evidence>
<protein>
    <recommendedName>
        <fullName evidence="2">VWFA domain-containing protein</fullName>
    </recommendedName>
</protein>
<sequence>MRLLCTLCFLVQLSILALAQIRPECDTCFNELELGIVLDSSSSIHIDEFYKAKRFLREYIDTFDISPNAVRVSLVTYGRGVHDQDAFFLSSYTDKSALLDAIEQVPHRATDYTSTGAAIRFMREKQLNDASVRQGVSKVSVVITDGNSQEPEVTKDEAERAQGEGITLFAIGVGHRISKEELENIAGDNSRVVPVDSFDTLSTITKWLSKETCVGGLGRRVG</sequence>
<evidence type="ECO:0000313" key="4">
    <source>
        <dbReference type="Proteomes" id="UP001497497"/>
    </source>
</evidence>
<reference evidence="3 4" key="1">
    <citation type="submission" date="2024-04" db="EMBL/GenBank/DDBJ databases">
        <authorList>
            <consortium name="Genoscope - CEA"/>
            <person name="William W."/>
        </authorList>
    </citation>
    <scope>NUCLEOTIDE SEQUENCE [LARGE SCALE GENOMIC DNA]</scope>
</reference>
<dbReference type="Pfam" id="PF00092">
    <property type="entry name" value="VWA"/>
    <property type="match status" value="1"/>
</dbReference>
<comment type="caution">
    <text evidence="3">The sequence shown here is derived from an EMBL/GenBank/DDBJ whole genome shotgun (WGS) entry which is preliminary data.</text>
</comment>
<dbReference type="PANTHER" id="PTHR24020">
    <property type="entry name" value="COLLAGEN ALPHA"/>
    <property type="match status" value="1"/>
</dbReference>
<dbReference type="PANTHER" id="PTHR24020:SF87">
    <property type="entry name" value="COLLAGEN ALPHA-1(VI) CHAIN-LIKE"/>
    <property type="match status" value="1"/>
</dbReference>
<dbReference type="PRINTS" id="PR00453">
    <property type="entry name" value="VWFADOMAIN"/>
</dbReference>
<dbReference type="InterPro" id="IPR002035">
    <property type="entry name" value="VWF_A"/>
</dbReference>
<dbReference type="AlphaFoldDB" id="A0AAV2HJP9"/>
<evidence type="ECO:0000256" key="1">
    <source>
        <dbReference type="SAM" id="SignalP"/>
    </source>
</evidence>
<dbReference type="PROSITE" id="PS50234">
    <property type="entry name" value="VWFA"/>
    <property type="match status" value="1"/>
</dbReference>
<dbReference type="SUPFAM" id="SSF53300">
    <property type="entry name" value="vWA-like"/>
    <property type="match status" value="1"/>
</dbReference>
<keyword evidence="4" id="KW-1185">Reference proteome</keyword>
<feature type="chain" id="PRO_5043618006" description="VWFA domain-containing protein" evidence="1">
    <location>
        <begin position="20"/>
        <end position="222"/>
    </location>
</feature>